<sequence>MIRETIPLIIVVVVVTLLYVKLKHILSNKSAAKNLELFLKNNYGTTLKYKNLERFFNTATMNPNCFTVVIYEARNPNVEMHLTFDASKIVEQKDVASVYPNELSFNETYIEKQQVVATQAVISDKMKPLGVDLKWSYNFIELIFDKSYTENEVLEKEQFFLNLFAKEDTDKLGYYHSFTLHLSFKDNEYPLLKHFVEQKNDKWELKDISLNEEDKSFKEVSLLVNTVKNEYLESKQPALKLANYYGTLVNKVDFSRVIWVTYTEHKRTKKELEEAKKGVYVSPINGYVVVYWNLFKKQAQHIAFVSLDEHKSIDEVLEYEKDNLL</sequence>
<dbReference type="RefSeq" id="WP_034645292.1">
    <property type="nucleotide sequence ID" value="NZ_ARZX01000010.1"/>
</dbReference>
<accession>A0ABN0RP47</accession>
<comment type="caution">
    <text evidence="1">The sequence shown here is derived from an EMBL/GenBank/DDBJ whole genome shotgun (WGS) entry which is preliminary data.</text>
</comment>
<reference evidence="1 2" key="1">
    <citation type="journal article" date="2014" name="Genome Announc.">
        <title>Draft Genome Sequence of the Carrageenan-Degrading Bacterium Cellulophaga sp. Strain KL-A, Isolated from Decaying Marine Algae.</title>
        <authorList>
            <person name="Shan D."/>
            <person name="Ying J."/>
            <person name="Li X."/>
            <person name="Gao Z."/>
            <person name="Wei G."/>
            <person name="Shao Z."/>
        </authorList>
    </citation>
    <scope>NUCLEOTIDE SEQUENCE [LARGE SCALE GENOMIC DNA]</scope>
    <source>
        <strain evidence="1 2">KL-A</strain>
    </source>
</reference>
<dbReference type="Proteomes" id="UP000019275">
    <property type="component" value="Unassembled WGS sequence"/>
</dbReference>
<proteinExistence type="predicted"/>
<keyword evidence="2" id="KW-1185">Reference proteome</keyword>
<dbReference type="EMBL" id="ARZX01000010">
    <property type="protein sequence ID" value="EWH13550.1"/>
    <property type="molecule type" value="Genomic_DNA"/>
</dbReference>
<evidence type="ECO:0000313" key="1">
    <source>
        <dbReference type="EMBL" id="EWH13550.1"/>
    </source>
</evidence>
<name>A0ABN0RP47_9FLAO</name>
<gene>
    <name evidence="1" type="ORF">KLA_09399</name>
</gene>
<protein>
    <submittedName>
        <fullName evidence="1">Uncharacterized protein</fullName>
    </submittedName>
</protein>
<organism evidence="1 2">
    <name type="scientific">Cellulophaga geojensis KL-A</name>
    <dbReference type="NCBI Taxonomy" id="1328323"/>
    <lineage>
        <taxon>Bacteria</taxon>
        <taxon>Pseudomonadati</taxon>
        <taxon>Bacteroidota</taxon>
        <taxon>Flavobacteriia</taxon>
        <taxon>Flavobacteriales</taxon>
        <taxon>Flavobacteriaceae</taxon>
        <taxon>Cellulophaga</taxon>
    </lineage>
</organism>
<evidence type="ECO:0000313" key="2">
    <source>
        <dbReference type="Proteomes" id="UP000019275"/>
    </source>
</evidence>